<evidence type="ECO:0000256" key="2">
    <source>
        <dbReference type="ARBA" id="ARBA00023315"/>
    </source>
</evidence>
<name>A0A7V7KW30_9GAMM</name>
<dbReference type="SUPFAM" id="SSF55729">
    <property type="entry name" value="Acyl-CoA N-acyltransferases (Nat)"/>
    <property type="match status" value="1"/>
</dbReference>
<protein>
    <submittedName>
        <fullName evidence="4">GNAT family N-acetyltransferase</fullName>
    </submittedName>
</protein>
<feature type="domain" description="N-acetyltransferase" evidence="3">
    <location>
        <begin position="1"/>
        <end position="150"/>
    </location>
</feature>
<dbReference type="OrthoDB" id="9805924at2"/>
<evidence type="ECO:0000259" key="3">
    <source>
        <dbReference type="PROSITE" id="PS51186"/>
    </source>
</evidence>
<dbReference type="AlphaFoldDB" id="A0A7V7KW30"/>
<dbReference type="InterPro" id="IPR050832">
    <property type="entry name" value="Bact_Acetyltransf"/>
</dbReference>
<evidence type="ECO:0000313" key="5">
    <source>
        <dbReference type="Proteomes" id="UP000463138"/>
    </source>
</evidence>
<evidence type="ECO:0000313" key="4">
    <source>
        <dbReference type="EMBL" id="KAA0695995.1"/>
    </source>
</evidence>
<dbReference type="EMBL" id="QOVF01000001">
    <property type="protein sequence ID" value="KAA0695995.1"/>
    <property type="molecule type" value="Genomic_DNA"/>
</dbReference>
<dbReference type="PROSITE" id="PS51186">
    <property type="entry name" value="GNAT"/>
    <property type="match status" value="1"/>
</dbReference>
<dbReference type="RefSeq" id="WP_149330990.1">
    <property type="nucleotide sequence ID" value="NZ_QOVF01000001.1"/>
</dbReference>
<dbReference type="Pfam" id="PF00583">
    <property type="entry name" value="Acetyltransf_1"/>
    <property type="match status" value="1"/>
</dbReference>
<organism evidence="4 5">
    <name type="scientific">Halopseudomonas laoshanensis</name>
    <dbReference type="NCBI Taxonomy" id="2268758"/>
    <lineage>
        <taxon>Bacteria</taxon>
        <taxon>Pseudomonadati</taxon>
        <taxon>Pseudomonadota</taxon>
        <taxon>Gammaproteobacteria</taxon>
        <taxon>Pseudomonadales</taxon>
        <taxon>Pseudomonadaceae</taxon>
        <taxon>Halopseudomonas</taxon>
    </lineage>
</organism>
<dbReference type="CDD" id="cd04301">
    <property type="entry name" value="NAT_SF"/>
    <property type="match status" value="1"/>
</dbReference>
<comment type="caution">
    <text evidence="4">The sequence shown here is derived from an EMBL/GenBank/DDBJ whole genome shotgun (WGS) entry which is preliminary data.</text>
</comment>
<gene>
    <name evidence="4" type="ORF">DT594_01125</name>
</gene>
<dbReference type="Proteomes" id="UP000463138">
    <property type="component" value="Unassembled WGS sequence"/>
</dbReference>
<sequence>MNIRPAQPTDLPQLLQFEQGVIEAERPYNTDIRNQARYYDLNQLIADERSLLLVAEQNGVLVGSGYAQLRESKPHLHHDFHSYLGFMYVKPAYRGQGVNQAIIDRLLAWSREKQATHCYLDVYAGNAVAVRAYEKAGFSSSLVEMKLRLE</sequence>
<evidence type="ECO:0000256" key="1">
    <source>
        <dbReference type="ARBA" id="ARBA00022679"/>
    </source>
</evidence>
<keyword evidence="5" id="KW-1185">Reference proteome</keyword>
<keyword evidence="2" id="KW-0012">Acyltransferase</keyword>
<proteinExistence type="predicted"/>
<keyword evidence="1 4" id="KW-0808">Transferase</keyword>
<dbReference type="InterPro" id="IPR016181">
    <property type="entry name" value="Acyl_CoA_acyltransferase"/>
</dbReference>
<dbReference type="InterPro" id="IPR000182">
    <property type="entry name" value="GNAT_dom"/>
</dbReference>
<reference evidence="4 5" key="1">
    <citation type="submission" date="2018-07" db="EMBL/GenBank/DDBJ databases">
        <title>Pseudomonas laoshanensis sp. nov., isolated from soil.</title>
        <authorList>
            <person name="Sun J."/>
            <person name="Yu L."/>
            <person name="Wang M."/>
            <person name="Zhang C."/>
        </authorList>
    </citation>
    <scope>NUCLEOTIDE SEQUENCE [LARGE SCALE GENOMIC DNA]</scope>
    <source>
        <strain evidence="4 5">Y22</strain>
    </source>
</reference>
<dbReference type="GO" id="GO:0016747">
    <property type="term" value="F:acyltransferase activity, transferring groups other than amino-acyl groups"/>
    <property type="evidence" value="ECO:0007669"/>
    <property type="project" value="InterPro"/>
</dbReference>
<accession>A0A7V7KW30</accession>
<dbReference type="Gene3D" id="3.40.630.30">
    <property type="match status" value="1"/>
</dbReference>
<dbReference type="PANTHER" id="PTHR43877">
    <property type="entry name" value="AMINOALKYLPHOSPHONATE N-ACETYLTRANSFERASE-RELATED-RELATED"/>
    <property type="match status" value="1"/>
</dbReference>